<dbReference type="EMBL" id="CP108195">
    <property type="protein sequence ID" value="WTS17055.1"/>
    <property type="molecule type" value="Genomic_DNA"/>
</dbReference>
<protein>
    <submittedName>
        <fullName evidence="1">Uncharacterized protein</fullName>
    </submittedName>
</protein>
<sequence>MAATVKVTALLDPVRRGSVLVAPSATTLVPTTLSPPVVGLQEGCVAGDDGRDAILNE</sequence>
<accession>A0AAU1UGU3</accession>
<reference evidence="1" key="1">
    <citation type="submission" date="2022-10" db="EMBL/GenBank/DDBJ databases">
        <title>The complete genomes of actinobacterial strains from the NBC collection.</title>
        <authorList>
            <person name="Joergensen T.S."/>
            <person name="Alvarez Arevalo M."/>
            <person name="Sterndorff E.B."/>
            <person name="Faurdal D."/>
            <person name="Vuksanovic O."/>
            <person name="Mourched A.-S."/>
            <person name="Charusanti P."/>
            <person name="Shaw S."/>
            <person name="Blin K."/>
            <person name="Weber T."/>
        </authorList>
    </citation>
    <scope>NUCLEOTIDE SEQUENCE</scope>
    <source>
        <strain evidence="1">NBC_00119</strain>
    </source>
</reference>
<organism evidence="1">
    <name type="scientific">Streptomyces sp. NBC_00119</name>
    <dbReference type="NCBI Taxonomy" id="2975659"/>
    <lineage>
        <taxon>Bacteria</taxon>
        <taxon>Bacillati</taxon>
        <taxon>Actinomycetota</taxon>
        <taxon>Actinomycetes</taxon>
        <taxon>Kitasatosporales</taxon>
        <taxon>Streptomycetaceae</taxon>
        <taxon>Streptomyces</taxon>
    </lineage>
</organism>
<name>A0AAU1UGU3_9ACTN</name>
<proteinExistence type="predicted"/>
<gene>
    <name evidence="1" type="ORF">OHU69_42055</name>
</gene>
<dbReference type="AlphaFoldDB" id="A0AAU1UGU3"/>
<evidence type="ECO:0000313" key="1">
    <source>
        <dbReference type="EMBL" id="WTS17055.1"/>
    </source>
</evidence>